<gene>
    <name evidence="1" type="ORF">ASB62_07270</name>
</gene>
<dbReference type="InterPro" id="IPR029063">
    <property type="entry name" value="SAM-dependent_MTases_sf"/>
</dbReference>
<evidence type="ECO:0008006" key="3">
    <source>
        <dbReference type="Google" id="ProtNLM"/>
    </source>
</evidence>
<protein>
    <recommendedName>
        <fullName evidence="3">Methyltransferase type 11</fullName>
    </recommendedName>
</protein>
<dbReference type="AlphaFoldDB" id="A0A101JBP0"/>
<keyword evidence="2" id="KW-1185">Reference proteome</keyword>
<dbReference type="OrthoDB" id="5614897at2"/>
<name>A0A101JBP0_CHLLI</name>
<dbReference type="EMBL" id="LMBR01000179">
    <property type="protein sequence ID" value="KUL23828.1"/>
    <property type="molecule type" value="Genomic_DNA"/>
</dbReference>
<evidence type="ECO:0000313" key="2">
    <source>
        <dbReference type="Proteomes" id="UP000053937"/>
    </source>
</evidence>
<comment type="caution">
    <text evidence="1">The sequence shown here is derived from an EMBL/GenBank/DDBJ whole genome shotgun (WGS) entry which is preliminary data.</text>
</comment>
<evidence type="ECO:0000313" key="1">
    <source>
        <dbReference type="EMBL" id="KUL23828.1"/>
    </source>
</evidence>
<accession>A0A101JBP0</accession>
<dbReference type="SUPFAM" id="SSF53335">
    <property type="entry name" value="S-adenosyl-L-methionine-dependent methyltransferases"/>
    <property type="match status" value="1"/>
</dbReference>
<dbReference type="RefSeq" id="WP_059139258.1">
    <property type="nucleotide sequence ID" value="NZ_LMBR01000179.1"/>
</dbReference>
<dbReference type="Pfam" id="PF13489">
    <property type="entry name" value="Methyltransf_23"/>
    <property type="match status" value="1"/>
</dbReference>
<sequence>MNHMQIDQYKEIHKIHSGYGKGGNAHYYYIATIIYYQGYRGAIDFGCGKGGLADQLDRQSGFTCDRYDPAIPGIDVLPDKKTYDVVVNTDVLEHIPEAELDSVLHVFRKLSENAIIIPHLSRATRILPNGENAHCTIKTPSEWASLFRQYYSFVYQLPHLSIQHALFLCTERELDINALDNMLKLYVSSKKESTYNHLPFAKRLEKAIHIVLGKEKLR</sequence>
<proteinExistence type="predicted"/>
<organism evidence="1 2">
    <name type="scientific">Chlorobium limicola</name>
    <dbReference type="NCBI Taxonomy" id="1092"/>
    <lineage>
        <taxon>Bacteria</taxon>
        <taxon>Pseudomonadati</taxon>
        <taxon>Chlorobiota</taxon>
        <taxon>Chlorobiia</taxon>
        <taxon>Chlorobiales</taxon>
        <taxon>Chlorobiaceae</taxon>
        <taxon>Chlorobium/Pelodictyon group</taxon>
        <taxon>Chlorobium</taxon>
    </lineage>
</organism>
<dbReference type="Proteomes" id="UP000053937">
    <property type="component" value="Unassembled WGS sequence"/>
</dbReference>
<reference evidence="1 2" key="1">
    <citation type="submission" date="2015-10" db="EMBL/GenBank/DDBJ databases">
        <title>Draft Genome Sequence of Chlorobium limicola strain Frasassi Growing under Artificial Lighting in the Frasassi Cave System.</title>
        <authorList>
            <person name="Mansor M."/>
            <person name="Macalady J."/>
        </authorList>
    </citation>
    <scope>NUCLEOTIDE SEQUENCE [LARGE SCALE GENOMIC DNA]</scope>
    <source>
        <strain evidence="1 2">Frasassi</strain>
    </source>
</reference>
<dbReference type="Gene3D" id="3.40.50.150">
    <property type="entry name" value="Vaccinia Virus protein VP39"/>
    <property type="match status" value="1"/>
</dbReference>